<proteinExistence type="predicted"/>
<protein>
    <submittedName>
        <fullName evidence="1">Uncharacterized protein</fullName>
    </submittedName>
</protein>
<organism evidence="1 2">
    <name type="scientific">Enterococcus faecalis</name>
    <name type="common">Streptococcus faecalis</name>
    <dbReference type="NCBI Taxonomy" id="1351"/>
    <lineage>
        <taxon>Bacteria</taxon>
        <taxon>Bacillati</taxon>
        <taxon>Bacillota</taxon>
        <taxon>Bacilli</taxon>
        <taxon>Lactobacillales</taxon>
        <taxon>Enterococcaceae</taxon>
        <taxon>Enterococcus</taxon>
    </lineage>
</organism>
<dbReference type="Proteomes" id="UP001317613">
    <property type="component" value="Chromosome"/>
</dbReference>
<dbReference type="EMBL" id="AP026729">
    <property type="protein sequence ID" value="BDQ62960.1"/>
    <property type="molecule type" value="Genomic_DNA"/>
</dbReference>
<evidence type="ECO:0000313" key="2">
    <source>
        <dbReference type="Proteomes" id="UP001317613"/>
    </source>
</evidence>
<name>A0AC59HTB6_ENTFL</name>
<accession>A0AC59HTB6</accession>
<gene>
    <name evidence="1" type="ORF">EfsSVR2332_30380</name>
</gene>
<evidence type="ECO:0000313" key="1">
    <source>
        <dbReference type="EMBL" id="BDQ62960.1"/>
    </source>
</evidence>
<reference evidence="1" key="1">
    <citation type="submission" date="2022-08" db="EMBL/GenBank/DDBJ databases">
        <title>Molecular epidemiological analysis of five strains of VanD-type vancomycin-resistant Enterococcus faecalis.</title>
        <authorList>
            <person name="Mimura K."/>
            <person name="Hashimoto Y."/>
            <person name="Tomita H."/>
        </authorList>
    </citation>
    <scope>NUCLEOTIDE SEQUENCE</scope>
    <source>
        <strain evidence="1">SVR2332</strain>
    </source>
</reference>
<sequence>MMEDVGKEMSKIIQKRDINERYEELVNEVLKDQDVQAFIQANRERLSDEDIRKSYAKLYEFVQEKKEISIKRSSQ</sequence>